<feature type="signal peptide" evidence="2">
    <location>
        <begin position="1"/>
        <end position="19"/>
    </location>
</feature>
<dbReference type="OrthoDB" id="335087at2"/>
<keyword evidence="2" id="KW-0732">Signal</keyword>
<dbReference type="EMBL" id="SGXC01000001">
    <property type="protein sequence ID" value="RZS85271.1"/>
    <property type="molecule type" value="Genomic_DNA"/>
</dbReference>
<dbReference type="InterPro" id="IPR025921">
    <property type="entry name" value="HmuY"/>
</dbReference>
<feature type="compositionally biased region" description="Gly residues" evidence="1">
    <location>
        <begin position="32"/>
        <end position="44"/>
    </location>
</feature>
<reference evidence="3 4" key="1">
    <citation type="submission" date="2019-02" db="EMBL/GenBank/DDBJ databases">
        <title>Genomic Encyclopedia of Type Strains, Phase IV (KMG-IV): sequencing the most valuable type-strain genomes for metagenomic binning, comparative biology and taxonomic classification.</title>
        <authorList>
            <person name="Goeker M."/>
        </authorList>
    </citation>
    <scope>NUCLEOTIDE SEQUENCE [LARGE SCALE GENOMIC DNA]</scope>
    <source>
        <strain evidence="3 4">K24</strain>
    </source>
</reference>
<dbReference type="Proteomes" id="UP000292445">
    <property type="component" value="Unassembled WGS sequence"/>
</dbReference>
<evidence type="ECO:0000256" key="1">
    <source>
        <dbReference type="SAM" id="MobiDB-lite"/>
    </source>
</evidence>
<feature type="chain" id="PRO_5020617356" evidence="2">
    <location>
        <begin position="20"/>
        <end position="440"/>
    </location>
</feature>
<feature type="region of interest" description="Disordered" evidence="1">
    <location>
        <begin position="32"/>
        <end position="54"/>
    </location>
</feature>
<dbReference type="AlphaFoldDB" id="A0A4Q7NJM0"/>
<dbReference type="PROSITE" id="PS51257">
    <property type="entry name" value="PROKAR_LIPOPROTEIN"/>
    <property type="match status" value="1"/>
</dbReference>
<sequence length="440" mass="44781">MQSRSLFTLGALCAALALAGCGGGSDGGSTGGGGNNGGGDGGGTTPTPTNKFTQSGEWTFTLPAAGASVCYDFDTKAAVASCSGNTWDLKLTSSGLTGTLWTNSGTSGTGSGGAFGGPFEHTWTELKTYQSATTDPASGAALPATVYAADAAASVFTGTNDIRAAAFEYGVTGSSTDHSLYPNFRVFLITANSAAVVGSTTTPVTTGDGVFALQVTGYYGGPGGTTSGHISFRWVTRTAAPVIQTATVDATSGWVYYDLVNKRTVDESGAWHIAFNRYNVKLNGGSSGTGTVAGFLGKTPAGFYDSTGKPIAAKFTSTTSISDTEAELTAADLATPARTSAWVKDSNSSALNPAVQGSYPNPLSYGWYTYYPTAAAAKNAGLPEVAHIISANPANGTLIRNGEGGSYTRLHLTGISYADPQDANSTQTWTFAYDLQPAAD</sequence>
<protein>
    <submittedName>
        <fullName evidence="3">Heme-binding HmuY-like protein</fullName>
    </submittedName>
</protein>
<evidence type="ECO:0000256" key="2">
    <source>
        <dbReference type="SAM" id="SignalP"/>
    </source>
</evidence>
<accession>A0A4Q7NJM0</accession>
<evidence type="ECO:0000313" key="3">
    <source>
        <dbReference type="EMBL" id="RZS85271.1"/>
    </source>
</evidence>
<proteinExistence type="predicted"/>
<comment type="caution">
    <text evidence="3">The sequence shown here is derived from an EMBL/GenBank/DDBJ whole genome shotgun (WGS) entry which is preliminary data.</text>
</comment>
<keyword evidence="4" id="KW-1185">Reference proteome</keyword>
<dbReference type="RefSeq" id="WP_130356508.1">
    <property type="nucleotide sequence ID" value="NZ_SGXC01000001.1"/>
</dbReference>
<dbReference type="Pfam" id="PF14064">
    <property type="entry name" value="HmuY"/>
    <property type="match status" value="1"/>
</dbReference>
<dbReference type="CDD" id="cd12105">
    <property type="entry name" value="HmuY"/>
    <property type="match status" value="1"/>
</dbReference>
<name>A0A4Q7NJM0_9BURK</name>
<gene>
    <name evidence="3" type="ORF">EV675_1294</name>
</gene>
<organism evidence="3 4">
    <name type="scientific">Pigmentiphaga kullae</name>
    <dbReference type="NCBI Taxonomy" id="151784"/>
    <lineage>
        <taxon>Bacteria</taxon>
        <taxon>Pseudomonadati</taxon>
        <taxon>Pseudomonadota</taxon>
        <taxon>Betaproteobacteria</taxon>
        <taxon>Burkholderiales</taxon>
        <taxon>Alcaligenaceae</taxon>
        <taxon>Pigmentiphaga</taxon>
    </lineage>
</organism>
<evidence type="ECO:0000313" key="4">
    <source>
        <dbReference type="Proteomes" id="UP000292445"/>
    </source>
</evidence>